<keyword evidence="3" id="KW-0597">Phosphoprotein</keyword>
<keyword evidence="12" id="KW-1185">Reference proteome</keyword>
<dbReference type="PRINTS" id="PR00344">
    <property type="entry name" value="BCTRLSENSOR"/>
</dbReference>
<accession>A0A437MY33</accession>
<dbReference type="InterPro" id="IPR003594">
    <property type="entry name" value="HATPase_dom"/>
</dbReference>
<evidence type="ECO:0000256" key="7">
    <source>
        <dbReference type="SAM" id="Coils"/>
    </source>
</evidence>
<dbReference type="PROSITE" id="PS50112">
    <property type="entry name" value="PAS"/>
    <property type="match status" value="1"/>
</dbReference>
<keyword evidence="4" id="KW-0808">Transferase</keyword>
<keyword evidence="6" id="KW-0902">Two-component regulatory system</keyword>
<dbReference type="InterPro" id="IPR036097">
    <property type="entry name" value="HisK_dim/P_sf"/>
</dbReference>
<evidence type="ECO:0000256" key="4">
    <source>
        <dbReference type="ARBA" id="ARBA00022679"/>
    </source>
</evidence>
<dbReference type="SMART" id="SM00091">
    <property type="entry name" value="PAS"/>
    <property type="match status" value="1"/>
</dbReference>
<dbReference type="SMART" id="SM00388">
    <property type="entry name" value="HisKA"/>
    <property type="match status" value="1"/>
</dbReference>
<dbReference type="Gene3D" id="1.10.287.130">
    <property type="match status" value="1"/>
</dbReference>
<dbReference type="InterPro" id="IPR001610">
    <property type="entry name" value="PAC"/>
</dbReference>
<dbReference type="InterPro" id="IPR050736">
    <property type="entry name" value="Sensor_HK_Regulatory"/>
</dbReference>
<evidence type="ECO:0000259" key="10">
    <source>
        <dbReference type="PROSITE" id="PS50113"/>
    </source>
</evidence>
<name>A0A437MY33_9SPHI</name>
<dbReference type="Gene3D" id="3.30.565.10">
    <property type="entry name" value="Histidine kinase-like ATPase, C-terminal domain"/>
    <property type="match status" value="1"/>
</dbReference>
<feature type="domain" description="Histidine kinase" evidence="8">
    <location>
        <begin position="172"/>
        <end position="385"/>
    </location>
</feature>
<dbReference type="FunFam" id="3.30.450.20:FF:000099">
    <property type="entry name" value="Sensory box sensor histidine kinase"/>
    <property type="match status" value="1"/>
</dbReference>
<feature type="domain" description="PAC" evidence="10">
    <location>
        <begin position="115"/>
        <end position="168"/>
    </location>
</feature>
<dbReference type="Pfam" id="PF02518">
    <property type="entry name" value="HATPase_c"/>
    <property type="match status" value="1"/>
</dbReference>
<dbReference type="GO" id="GO:0000155">
    <property type="term" value="F:phosphorelay sensor kinase activity"/>
    <property type="evidence" value="ECO:0007669"/>
    <property type="project" value="InterPro"/>
</dbReference>
<dbReference type="PROSITE" id="PS50109">
    <property type="entry name" value="HIS_KIN"/>
    <property type="match status" value="1"/>
</dbReference>
<dbReference type="InterPro" id="IPR036890">
    <property type="entry name" value="HATPase_C_sf"/>
</dbReference>
<dbReference type="Proteomes" id="UP000282759">
    <property type="component" value="Unassembled WGS sequence"/>
</dbReference>
<evidence type="ECO:0000259" key="8">
    <source>
        <dbReference type="PROSITE" id="PS50109"/>
    </source>
</evidence>
<dbReference type="EMBL" id="SACK01000001">
    <property type="protein sequence ID" value="RVU02591.1"/>
    <property type="molecule type" value="Genomic_DNA"/>
</dbReference>
<proteinExistence type="predicted"/>
<dbReference type="InterPro" id="IPR000014">
    <property type="entry name" value="PAS"/>
</dbReference>
<evidence type="ECO:0000256" key="3">
    <source>
        <dbReference type="ARBA" id="ARBA00022553"/>
    </source>
</evidence>
<dbReference type="Pfam" id="PF08447">
    <property type="entry name" value="PAS_3"/>
    <property type="match status" value="1"/>
</dbReference>
<dbReference type="InterPro" id="IPR003661">
    <property type="entry name" value="HisK_dim/P_dom"/>
</dbReference>
<dbReference type="OrthoDB" id="9813151at2"/>
<comment type="catalytic activity">
    <reaction evidence="1">
        <text>ATP + protein L-histidine = ADP + protein N-phospho-L-histidine.</text>
        <dbReference type="EC" id="2.7.13.3"/>
    </reaction>
</comment>
<evidence type="ECO:0000256" key="5">
    <source>
        <dbReference type="ARBA" id="ARBA00022777"/>
    </source>
</evidence>
<feature type="domain" description="PAS" evidence="9">
    <location>
        <begin position="42"/>
        <end position="112"/>
    </location>
</feature>
<evidence type="ECO:0000313" key="11">
    <source>
        <dbReference type="EMBL" id="RVU02591.1"/>
    </source>
</evidence>
<evidence type="ECO:0000313" key="12">
    <source>
        <dbReference type="Proteomes" id="UP000282759"/>
    </source>
</evidence>
<sequence>MDHQTQHLLDELQALKAENNYLKEQLLSTSNNSAFSNQSPEGIDHFKTLADNFPVVIWTTRADGSVDYFNMRFYEYTGLSAEQALDWGWTAAVHPDDLNAATEAWNRSVRRGTEYEIEYRLKRKVDESWRWYLAKGIPVKDSEGKIVKWFGANTDIHEQKEAENKKDEFLSVASHELKTPLTSLKAFLQLGEKKVSPDESAYVFIEKARQQSDRLQMLIANLLDISKINAGKLIYDKAEFEFDVALKEAVENFQLTAPDHHIILEQGANVLYNGDRLRIEQIITNFLSNAVKYSPGKNKVIIRSQIHQENIVVSVQDFGIGIEPENLHNLFNRYYRVDNRSTQFQGLGLGLFIASDIIKRHNGSFWIESVPGEGSTFYFLLPINGKQELIDIDTDNQTYYIGNFIEINYNPEKKQIESNWLGYQNYDSVKKGCLIMLDLLAKNNCTKVLNDNSYVIGNWSEAVDWGSDYWFPAMQAAGLKHFAWIYSPSTFSRMSAQKSIDVILGQITARFFTEKDEAAAWLDAQ</sequence>
<dbReference type="FunFam" id="3.30.565.10:FF:000006">
    <property type="entry name" value="Sensor histidine kinase WalK"/>
    <property type="match status" value="1"/>
</dbReference>
<dbReference type="SUPFAM" id="SSF55785">
    <property type="entry name" value="PYP-like sensor domain (PAS domain)"/>
    <property type="match status" value="1"/>
</dbReference>
<evidence type="ECO:0000256" key="6">
    <source>
        <dbReference type="ARBA" id="ARBA00023012"/>
    </source>
</evidence>
<dbReference type="Gene3D" id="3.30.450.20">
    <property type="entry name" value="PAS domain"/>
    <property type="match status" value="1"/>
</dbReference>
<keyword evidence="7" id="KW-0175">Coiled coil</keyword>
<protein>
    <recommendedName>
        <fullName evidence="2">histidine kinase</fullName>
        <ecNumber evidence="2">2.7.13.3</ecNumber>
    </recommendedName>
</protein>
<evidence type="ECO:0000256" key="1">
    <source>
        <dbReference type="ARBA" id="ARBA00000085"/>
    </source>
</evidence>
<dbReference type="InterPro" id="IPR005467">
    <property type="entry name" value="His_kinase_dom"/>
</dbReference>
<comment type="caution">
    <text evidence="11">The sequence shown here is derived from an EMBL/GenBank/DDBJ whole genome shotgun (WGS) entry which is preliminary data.</text>
</comment>
<dbReference type="InterPro" id="IPR000700">
    <property type="entry name" value="PAS-assoc_C"/>
</dbReference>
<dbReference type="RefSeq" id="WP_127702958.1">
    <property type="nucleotide sequence ID" value="NZ_SACK01000001.1"/>
</dbReference>
<dbReference type="SUPFAM" id="SSF47384">
    <property type="entry name" value="Homodimeric domain of signal transducing histidine kinase"/>
    <property type="match status" value="1"/>
</dbReference>
<dbReference type="AlphaFoldDB" id="A0A437MY33"/>
<dbReference type="PANTHER" id="PTHR43711">
    <property type="entry name" value="TWO-COMPONENT HISTIDINE KINASE"/>
    <property type="match status" value="1"/>
</dbReference>
<keyword evidence="5" id="KW-0418">Kinase</keyword>
<dbReference type="InterPro" id="IPR035965">
    <property type="entry name" value="PAS-like_dom_sf"/>
</dbReference>
<dbReference type="InterPro" id="IPR004358">
    <property type="entry name" value="Sig_transdc_His_kin-like_C"/>
</dbReference>
<dbReference type="Pfam" id="PF00512">
    <property type="entry name" value="HisKA"/>
    <property type="match status" value="1"/>
</dbReference>
<evidence type="ECO:0000259" key="9">
    <source>
        <dbReference type="PROSITE" id="PS50112"/>
    </source>
</evidence>
<dbReference type="PANTHER" id="PTHR43711:SF31">
    <property type="entry name" value="HISTIDINE KINASE"/>
    <property type="match status" value="1"/>
</dbReference>
<feature type="coiled-coil region" evidence="7">
    <location>
        <begin position="5"/>
        <end position="32"/>
    </location>
</feature>
<evidence type="ECO:0000256" key="2">
    <source>
        <dbReference type="ARBA" id="ARBA00012438"/>
    </source>
</evidence>
<reference evidence="11 12" key="1">
    <citation type="submission" date="2019-01" db="EMBL/GenBank/DDBJ databases">
        <authorList>
            <person name="Chen W.-M."/>
        </authorList>
    </citation>
    <scope>NUCLEOTIDE SEQUENCE [LARGE SCALE GENOMIC DNA]</scope>
    <source>
        <strain evidence="11 12">YBJ-36</strain>
    </source>
</reference>
<dbReference type="CDD" id="cd00130">
    <property type="entry name" value="PAS"/>
    <property type="match status" value="1"/>
</dbReference>
<dbReference type="PROSITE" id="PS50113">
    <property type="entry name" value="PAC"/>
    <property type="match status" value="1"/>
</dbReference>
<dbReference type="CDD" id="cd00082">
    <property type="entry name" value="HisKA"/>
    <property type="match status" value="1"/>
</dbReference>
<organism evidence="11 12">
    <name type="scientific">Mucilaginibacter limnophilus</name>
    <dbReference type="NCBI Taxonomy" id="1932778"/>
    <lineage>
        <taxon>Bacteria</taxon>
        <taxon>Pseudomonadati</taxon>
        <taxon>Bacteroidota</taxon>
        <taxon>Sphingobacteriia</taxon>
        <taxon>Sphingobacteriales</taxon>
        <taxon>Sphingobacteriaceae</taxon>
        <taxon>Mucilaginibacter</taxon>
    </lineage>
</organism>
<dbReference type="SMART" id="SM00086">
    <property type="entry name" value="PAC"/>
    <property type="match status" value="1"/>
</dbReference>
<dbReference type="SMART" id="SM00387">
    <property type="entry name" value="HATPase_c"/>
    <property type="match status" value="1"/>
</dbReference>
<dbReference type="EC" id="2.7.13.3" evidence="2"/>
<gene>
    <name evidence="11" type="ORF">EOD41_01225</name>
</gene>
<dbReference type="SUPFAM" id="SSF55874">
    <property type="entry name" value="ATPase domain of HSP90 chaperone/DNA topoisomerase II/histidine kinase"/>
    <property type="match status" value="1"/>
</dbReference>
<dbReference type="NCBIfam" id="TIGR00229">
    <property type="entry name" value="sensory_box"/>
    <property type="match status" value="1"/>
</dbReference>
<dbReference type="InterPro" id="IPR013655">
    <property type="entry name" value="PAS_fold_3"/>
</dbReference>